<keyword evidence="1" id="KW-1133">Transmembrane helix</keyword>
<evidence type="ECO:0000313" key="2">
    <source>
        <dbReference type="EMBL" id="GIE96825.1"/>
    </source>
</evidence>
<keyword evidence="3" id="KW-1185">Reference proteome</keyword>
<keyword evidence="1" id="KW-0812">Transmembrane</keyword>
<reference evidence="2" key="1">
    <citation type="submission" date="2021-01" db="EMBL/GenBank/DDBJ databases">
        <title>Whole genome shotgun sequence of Actinoplanes rishiriensis NBRC 108556.</title>
        <authorList>
            <person name="Komaki H."/>
            <person name="Tamura T."/>
        </authorList>
    </citation>
    <scope>NUCLEOTIDE SEQUENCE</scope>
    <source>
        <strain evidence="2">NBRC 108556</strain>
    </source>
</reference>
<evidence type="ECO:0000313" key="3">
    <source>
        <dbReference type="Proteomes" id="UP000636960"/>
    </source>
</evidence>
<keyword evidence="1" id="KW-0472">Membrane</keyword>
<sequence length="115" mass="12532">MSTYYRGPEVVVTSAFFAAQDRHSTVCHGVRDIETEPPATRSTAMFAAVLAAAAVLVGGILVALAGRPTTNRNPVSAQAPAALWHRLRNRWLMSRSPGFRPTEGANFDRDRHLIC</sequence>
<protein>
    <submittedName>
        <fullName evidence="2">Uncharacterized protein</fullName>
    </submittedName>
</protein>
<dbReference type="Proteomes" id="UP000636960">
    <property type="component" value="Unassembled WGS sequence"/>
</dbReference>
<proteinExistence type="predicted"/>
<dbReference type="EMBL" id="BOMV01000051">
    <property type="protein sequence ID" value="GIE96825.1"/>
    <property type="molecule type" value="Genomic_DNA"/>
</dbReference>
<feature type="transmembrane region" description="Helical" evidence="1">
    <location>
        <begin position="44"/>
        <end position="64"/>
    </location>
</feature>
<dbReference type="AlphaFoldDB" id="A0A919JXS7"/>
<comment type="caution">
    <text evidence="2">The sequence shown here is derived from an EMBL/GenBank/DDBJ whole genome shotgun (WGS) entry which is preliminary data.</text>
</comment>
<evidence type="ECO:0000256" key="1">
    <source>
        <dbReference type="SAM" id="Phobius"/>
    </source>
</evidence>
<gene>
    <name evidence="2" type="ORF">Ari01nite_42900</name>
</gene>
<organism evidence="2 3">
    <name type="scientific">Paractinoplanes rishiriensis</name>
    <dbReference type="NCBI Taxonomy" id="1050105"/>
    <lineage>
        <taxon>Bacteria</taxon>
        <taxon>Bacillati</taxon>
        <taxon>Actinomycetota</taxon>
        <taxon>Actinomycetes</taxon>
        <taxon>Micromonosporales</taxon>
        <taxon>Micromonosporaceae</taxon>
        <taxon>Paractinoplanes</taxon>
    </lineage>
</organism>
<name>A0A919JXS7_9ACTN</name>
<accession>A0A919JXS7</accession>